<feature type="compositionally biased region" description="Basic and acidic residues" evidence="2">
    <location>
        <begin position="192"/>
        <end position="203"/>
    </location>
</feature>
<comment type="caution">
    <text evidence="3">The sequence shown here is derived from an EMBL/GenBank/DDBJ whole genome shotgun (WGS) entry which is preliminary data.</text>
</comment>
<evidence type="ECO:0000256" key="2">
    <source>
        <dbReference type="SAM" id="MobiDB-lite"/>
    </source>
</evidence>
<feature type="coiled-coil region" evidence="1">
    <location>
        <begin position="39"/>
        <end position="66"/>
    </location>
</feature>
<keyword evidence="1" id="KW-0175">Coiled coil</keyword>
<reference evidence="3" key="1">
    <citation type="submission" date="2021-02" db="EMBL/GenBank/DDBJ databases">
        <authorList>
            <person name="Steward A R."/>
        </authorList>
    </citation>
    <scope>NUCLEOTIDE SEQUENCE</scope>
</reference>
<protein>
    <recommendedName>
        <fullName evidence="5">Endonuclease-reverse transcriptase</fullName>
    </recommendedName>
</protein>
<dbReference type="InterPro" id="IPR004244">
    <property type="entry name" value="Transposase_22"/>
</dbReference>
<name>A0A821LMP5_9NEOP</name>
<sequence>MEDQFQILFDKMKIEMQKQTMELKESITNSVMEKIDEKIKPILAENKDLKEKIMNLEKELEYLKRDKKENNIIIFGLKEEEESTSGLIQVVKKIFNKNLNIKIEDFEINKIYRIGKKSPDGKPRPVLFSFINSWKKNEVMKVRKNLKDIYITEDYSKEVLEKRKMLQIKLKKERMKGNFAYLRYDKLVGKETNSNKEKRKREMSSSPLDNSQAKKQQARTLQNNRRNAFDVMRFRSNSLSSCNVDNRQ</sequence>
<evidence type="ECO:0008006" key="5">
    <source>
        <dbReference type="Google" id="ProtNLM"/>
    </source>
</evidence>
<accession>A0A821LMP5</accession>
<dbReference type="OrthoDB" id="6059368at2759"/>
<gene>
    <name evidence="3" type="ORF">PMACD_LOCUS805</name>
</gene>
<evidence type="ECO:0000256" key="1">
    <source>
        <dbReference type="SAM" id="Coils"/>
    </source>
</evidence>
<dbReference type="Proteomes" id="UP000663880">
    <property type="component" value="Unassembled WGS sequence"/>
</dbReference>
<organism evidence="3 4">
    <name type="scientific">Pieris macdunnoughi</name>
    <dbReference type="NCBI Taxonomy" id="345717"/>
    <lineage>
        <taxon>Eukaryota</taxon>
        <taxon>Metazoa</taxon>
        <taxon>Ecdysozoa</taxon>
        <taxon>Arthropoda</taxon>
        <taxon>Hexapoda</taxon>
        <taxon>Insecta</taxon>
        <taxon>Pterygota</taxon>
        <taxon>Neoptera</taxon>
        <taxon>Endopterygota</taxon>
        <taxon>Lepidoptera</taxon>
        <taxon>Glossata</taxon>
        <taxon>Ditrysia</taxon>
        <taxon>Papilionoidea</taxon>
        <taxon>Pieridae</taxon>
        <taxon>Pierinae</taxon>
        <taxon>Pieris</taxon>
    </lineage>
</organism>
<evidence type="ECO:0000313" key="4">
    <source>
        <dbReference type="Proteomes" id="UP000663880"/>
    </source>
</evidence>
<proteinExistence type="predicted"/>
<dbReference type="PANTHER" id="PTHR11505">
    <property type="entry name" value="L1 TRANSPOSABLE ELEMENT-RELATED"/>
    <property type="match status" value="1"/>
</dbReference>
<dbReference type="EMBL" id="CAJOBZ010000001">
    <property type="protein sequence ID" value="CAF4752880.1"/>
    <property type="molecule type" value="Genomic_DNA"/>
</dbReference>
<dbReference type="Gene3D" id="3.30.70.1820">
    <property type="entry name" value="L1 transposable element, RRM domain"/>
    <property type="match status" value="1"/>
</dbReference>
<feature type="compositionally biased region" description="Polar residues" evidence="2">
    <location>
        <begin position="204"/>
        <end position="226"/>
    </location>
</feature>
<feature type="region of interest" description="Disordered" evidence="2">
    <location>
        <begin position="192"/>
        <end position="226"/>
    </location>
</feature>
<keyword evidence="4" id="KW-1185">Reference proteome</keyword>
<evidence type="ECO:0000313" key="3">
    <source>
        <dbReference type="EMBL" id="CAF4752880.1"/>
    </source>
</evidence>
<dbReference type="AlphaFoldDB" id="A0A821LMP5"/>